<organism evidence="2 3">
    <name type="scientific">Gnathostoma spinigerum</name>
    <dbReference type="NCBI Taxonomy" id="75299"/>
    <lineage>
        <taxon>Eukaryota</taxon>
        <taxon>Metazoa</taxon>
        <taxon>Ecdysozoa</taxon>
        <taxon>Nematoda</taxon>
        <taxon>Chromadorea</taxon>
        <taxon>Rhabditida</taxon>
        <taxon>Spirurina</taxon>
        <taxon>Gnathostomatomorpha</taxon>
        <taxon>Gnathostomatoidea</taxon>
        <taxon>Gnathostomatidae</taxon>
        <taxon>Gnathostoma</taxon>
    </lineage>
</organism>
<evidence type="ECO:0000313" key="3">
    <source>
        <dbReference type="Proteomes" id="UP001608902"/>
    </source>
</evidence>
<name>A0ABD6ETN5_9BILA</name>
<evidence type="ECO:0000313" key="2">
    <source>
        <dbReference type="EMBL" id="MFH4983211.1"/>
    </source>
</evidence>
<dbReference type="InterPro" id="IPR031488">
    <property type="entry name" value="Zn_ribbon_mio"/>
</dbReference>
<dbReference type="CDD" id="cd16691">
    <property type="entry name" value="mRING-H2-C3H3C2_Mio"/>
    <property type="match status" value="1"/>
</dbReference>
<dbReference type="PANTHER" id="PTHR16453">
    <property type="entry name" value="WD40 DOMAIN-CONTAINING PROTEIN MIO FAMILY MEMBER"/>
    <property type="match status" value="1"/>
</dbReference>
<keyword evidence="3" id="KW-1185">Reference proteome</keyword>
<evidence type="ECO:0000259" key="1">
    <source>
        <dbReference type="Pfam" id="PF17034"/>
    </source>
</evidence>
<accession>A0ABD6ETN5</accession>
<protein>
    <recommendedName>
        <fullName evidence="1">GATOR2 complex protein MIO zinc-ribbon like domain-containing protein</fullName>
    </recommendedName>
</protein>
<dbReference type="AlphaFoldDB" id="A0ABD6ETN5"/>
<proteinExistence type="predicted"/>
<comment type="caution">
    <text evidence="2">The sequence shown here is derived from an EMBL/GenBank/DDBJ whole genome shotgun (WGS) entry which is preliminary data.</text>
</comment>
<dbReference type="InterPro" id="IPR037593">
    <property type="entry name" value="MIOS/Sea4"/>
</dbReference>
<gene>
    <name evidence="2" type="ORF">AB6A40_009920</name>
</gene>
<dbReference type="PANTHER" id="PTHR16453:SF9">
    <property type="entry name" value="GATOR COMPLEX PROTEIN MIOS"/>
    <property type="match status" value="1"/>
</dbReference>
<reference evidence="2 3" key="1">
    <citation type="submission" date="2024-08" db="EMBL/GenBank/DDBJ databases">
        <title>Gnathostoma spinigerum genome.</title>
        <authorList>
            <person name="Gonzalez-Bertolin B."/>
            <person name="Monzon S."/>
            <person name="Zaballos A."/>
            <person name="Jimenez P."/>
            <person name="Dekumyoy P."/>
            <person name="Varona S."/>
            <person name="Cuesta I."/>
            <person name="Sumanam S."/>
            <person name="Adisakwattana P."/>
            <person name="Gasser R.B."/>
            <person name="Hernandez-Gonzalez A."/>
            <person name="Young N.D."/>
            <person name="Perteguer M.J."/>
        </authorList>
    </citation>
    <scope>NUCLEOTIDE SEQUENCE [LARGE SCALE GENOMIC DNA]</scope>
    <source>
        <strain evidence="2">AL3</strain>
        <tissue evidence="2">Liver</tissue>
    </source>
</reference>
<feature type="domain" description="GATOR2 complex protein MIO zinc-ribbon like" evidence="1">
    <location>
        <begin position="32"/>
        <end position="109"/>
    </location>
</feature>
<dbReference type="Proteomes" id="UP001608902">
    <property type="component" value="Unassembled WGS sequence"/>
</dbReference>
<dbReference type="EMBL" id="JBGFUD010011450">
    <property type="protein sequence ID" value="MFH4983211.1"/>
    <property type="molecule type" value="Genomic_DNA"/>
</dbReference>
<sequence length="132" mass="14914">MDFEADEDPFFYGPCVLRPQNFFRSTSSTTVIARDMACQYCMKPLPKCVLCRRHLGTLIPTECPTLGRLSSWFTWCQVCRHGGHMAHLLHWFQSHEECAASGCICRCKLTEPNSVDGVTTNCDGCTHCFISL</sequence>
<dbReference type="Pfam" id="PF17034">
    <property type="entry name" value="zinc_ribbon_16"/>
    <property type="match status" value="1"/>
</dbReference>